<dbReference type="GO" id="GO:0016020">
    <property type="term" value="C:membrane"/>
    <property type="evidence" value="ECO:0007669"/>
    <property type="project" value="UniProtKB-SubCell"/>
</dbReference>
<dbReference type="Proteomes" id="UP000000263">
    <property type="component" value="Chromosome"/>
</dbReference>
<feature type="domain" description="O-antigen ligase-related" evidence="6">
    <location>
        <begin position="289"/>
        <end position="434"/>
    </location>
</feature>
<evidence type="ECO:0000256" key="1">
    <source>
        <dbReference type="ARBA" id="ARBA00004141"/>
    </source>
</evidence>
<keyword evidence="3 5" id="KW-1133">Transmembrane helix</keyword>
<feature type="transmembrane region" description="Helical" evidence="5">
    <location>
        <begin position="422"/>
        <end position="441"/>
    </location>
</feature>
<evidence type="ECO:0000256" key="3">
    <source>
        <dbReference type="ARBA" id="ARBA00022989"/>
    </source>
</evidence>
<feature type="transmembrane region" description="Helical" evidence="5">
    <location>
        <begin position="453"/>
        <end position="470"/>
    </location>
</feature>
<evidence type="ECO:0000313" key="8">
    <source>
        <dbReference type="Proteomes" id="UP000000263"/>
    </source>
</evidence>
<feature type="transmembrane region" description="Helical" evidence="5">
    <location>
        <begin position="123"/>
        <end position="145"/>
    </location>
</feature>
<feature type="transmembrane region" description="Helical" evidence="5">
    <location>
        <begin position="304"/>
        <end position="322"/>
    </location>
</feature>
<dbReference type="STRING" id="383372.Rcas_2722"/>
<keyword evidence="2 5" id="KW-0812">Transmembrane</keyword>
<feature type="transmembrane region" description="Helical" evidence="5">
    <location>
        <begin position="279"/>
        <end position="298"/>
    </location>
</feature>
<dbReference type="InterPro" id="IPR007016">
    <property type="entry name" value="O-antigen_ligase-rel_domated"/>
</dbReference>
<dbReference type="PANTHER" id="PTHR37422">
    <property type="entry name" value="TEICHURONIC ACID BIOSYNTHESIS PROTEIN TUAE"/>
    <property type="match status" value="1"/>
</dbReference>
<feature type="transmembrane region" description="Helical" evidence="5">
    <location>
        <begin position="81"/>
        <end position="103"/>
    </location>
</feature>
<sequence>MLASSLSQRLMRPALLPTAAVTALCLVCFSAGVLPVPLRLAALALFALLTLAQPVGGLVSVILTAPLYLMPASLDGAGRTWLFPLHEIALLITTAMVAGRWTIRWLQRGNLSAQQAWGRRARATGAAYAPHALLALAGIIGVTLAVPEGRGAALREFRWLIVEPLLFYALVRAVGVSRMLLVGALALSGAWVATIGVLQFVGLDLTPLIGEKRAFSENIIAVDGVRRVTSVYGHPNNLGLFLERVGSLAAALALGVWSGQRFSTTSGVQSAEHPSRRSAAAPLFFVICASLSLAGVIVSFSRGAWLGSAVAATIIGMGWFLFRSRDRQAWRWSALALIGVVIAAVIGLALTLRGGPGGGSVDARLLLWRESLAYLQRHPLGLGLDQFYYYHNPAFGRSLIDPSLLGTSEEYAAHPHNLLLDVWINIGPLGVLAFGWLLLRFYRNALSALLDRCDLVALGALAAMTAALVHGLVDRFYFVPDLAIAFWALIAVAEREH</sequence>
<feature type="transmembrane region" description="Helical" evidence="5">
    <location>
        <begin position="476"/>
        <end position="493"/>
    </location>
</feature>
<feature type="transmembrane region" description="Helical" evidence="5">
    <location>
        <begin position="180"/>
        <end position="203"/>
    </location>
</feature>
<accession>A7NMM2</accession>
<dbReference type="EMBL" id="CP000804">
    <property type="protein sequence ID" value="ABU58793.1"/>
    <property type="molecule type" value="Genomic_DNA"/>
</dbReference>
<feature type="transmembrane region" description="Helical" evidence="5">
    <location>
        <begin position="40"/>
        <end position="69"/>
    </location>
</feature>
<dbReference type="KEGG" id="rca:Rcas_2722"/>
<keyword evidence="4 5" id="KW-0472">Membrane</keyword>
<gene>
    <name evidence="7" type="ordered locus">Rcas_2722</name>
</gene>
<dbReference type="HOGENOM" id="CLU_546147_0_0_0"/>
<dbReference type="Pfam" id="PF04932">
    <property type="entry name" value="Wzy_C"/>
    <property type="match status" value="1"/>
</dbReference>
<feature type="transmembrane region" description="Helical" evidence="5">
    <location>
        <begin position="157"/>
        <end position="174"/>
    </location>
</feature>
<proteinExistence type="predicted"/>
<evidence type="ECO:0000256" key="5">
    <source>
        <dbReference type="SAM" id="Phobius"/>
    </source>
</evidence>
<evidence type="ECO:0000313" key="7">
    <source>
        <dbReference type="EMBL" id="ABU58793.1"/>
    </source>
</evidence>
<dbReference type="eggNOG" id="COG3307">
    <property type="taxonomic scope" value="Bacteria"/>
</dbReference>
<name>A7NMM2_ROSCS</name>
<evidence type="ECO:0000256" key="4">
    <source>
        <dbReference type="ARBA" id="ARBA00023136"/>
    </source>
</evidence>
<dbReference type="AlphaFoldDB" id="A7NMM2"/>
<evidence type="ECO:0000256" key="2">
    <source>
        <dbReference type="ARBA" id="ARBA00022692"/>
    </source>
</evidence>
<keyword evidence="8" id="KW-1185">Reference proteome</keyword>
<feature type="transmembrane region" description="Helical" evidence="5">
    <location>
        <begin position="334"/>
        <end position="352"/>
    </location>
</feature>
<dbReference type="InterPro" id="IPR051533">
    <property type="entry name" value="WaaL-like"/>
</dbReference>
<dbReference type="PANTHER" id="PTHR37422:SF23">
    <property type="entry name" value="TEICHURONIC ACID BIOSYNTHESIS PROTEIN TUAE"/>
    <property type="match status" value="1"/>
</dbReference>
<comment type="subcellular location">
    <subcellularLocation>
        <location evidence="1">Membrane</location>
        <topology evidence="1">Multi-pass membrane protein</topology>
    </subcellularLocation>
</comment>
<organism evidence="7 8">
    <name type="scientific">Roseiflexus castenholzii (strain DSM 13941 / HLO8)</name>
    <dbReference type="NCBI Taxonomy" id="383372"/>
    <lineage>
        <taxon>Bacteria</taxon>
        <taxon>Bacillati</taxon>
        <taxon>Chloroflexota</taxon>
        <taxon>Chloroflexia</taxon>
        <taxon>Chloroflexales</taxon>
        <taxon>Roseiflexineae</taxon>
        <taxon>Roseiflexaceae</taxon>
        <taxon>Roseiflexus</taxon>
    </lineage>
</organism>
<dbReference type="RefSeq" id="WP_012121217.1">
    <property type="nucleotide sequence ID" value="NC_009767.1"/>
</dbReference>
<evidence type="ECO:0000259" key="6">
    <source>
        <dbReference type="Pfam" id="PF04932"/>
    </source>
</evidence>
<reference evidence="7 8" key="1">
    <citation type="submission" date="2007-08" db="EMBL/GenBank/DDBJ databases">
        <title>Complete sequence of Roseiflexus castenholzii DSM 13941.</title>
        <authorList>
            <consortium name="US DOE Joint Genome Institute"/>
            <person name="Copeland A."/>
            <person name="Lucas S."/>
            <person name="Lapidus A."/>
            <person name="Barry K."/>
            <person name="Glavina del Rio T."/>
            <person name="Dalin E."/>
            <person name="Tice H."/>
            <person name="Pitluck S."/>
            <person name="Thompson L.S."/>
            <person name="Brettin T."/>
            <person name="Bruce D."/>
            <person name="Detter J.C."/>
            <person name="Han C."/>
            <person name="Tapia R."/>
            <person name="Schmutz J."/>
            <person name="Larimer F."/>
            <person name="Land M."/>
            <person name="Hauser L."/>
            <person name="Kyrpides N."/>
            <person name="Mikhailova N."/>
            <person name="Bryant D.A."/>
            <person name="Hanada S."/>
            <person name="Tsukatani Y."/>
            <person name="Richardson P."/>
        </authorList>
    </citation>
    <scope>NUCLEOTIDE SEQUENCE [LARGE SCALE GENOMIC DNA]</scope>
    <source>
        <strain evidence="8">DSM 13941 / HLO8</strain>
    </source>
</reference>
<protein>
    <submittedName>
        <fullName evidence="7">O-antigen polymerase</fullName>
    </submittedName>
</protein>